<dbReference type="RefSeq" id="XP_066929033.1">
    <property type="nucleotide sequence ID" value="XM_067072932.1"/>
</dbReference>
<protein>
    <recommendedName>
        <fullName evidence="10">Syndetin</fullName>
    </recommendedName>
</protein>
<dbReference type="EnsemblMetazoa" id="CLYHEMT021538.1">
    <property type="protein sequence ID" value="CLYHEMP021538.1"/>
    <property type="gene ID" value="CLYHEMG021538"/>
</dbReference>
<feature type="coiled-coil region" evidence="4">
    <location>
        <begin position="123"/>
        <end position="150"/>
    </location>
</feature>
<dbReference type="GO" id="GO:0000149">
    <property type="term" value="F:SNARE binding"/>
    <property type="evidence" value="ECO:0007669"/>
    <property type="project" value="TreeGrafter"/>
</dbReference>
<dbReference type="GeneID" id="136816593"/>
<feature type="compositionally biased region" description="Acidic residues" evidence="5">
    <location>
        <begin position="528"/>
        <end position="542"/>
    </location>
</feature>
<feature type="domain" description="Syndetin C-terminal" evidence="6">
    <location>
        <begin position="679"/>
        <end position="912"/>
    </location>
</feature>
<reference evidence="8" key="1">
    <citation type="submission" date="2021-01" db="UniProtKB">
        <authorList>
            <consortium name="EnsemblMetazoa"/>
        </authorList>
    </citation>
    <scope>IDENTIFICATION</scope>
</reference>
<feature type="region of interest" description="Disordered" evidence="5">
    <location>
        <begin position="527"/>
        <end position="569"/>
    </location>
</feature>
<feature type="coiled-coil region" evidence="4">
    <location>
        <begin position="764"/>
        <end position="791"/>
    </location>
</feature>
<evidence type="ECO:0008006" key="10">
    <source>
        <dbReference type="Google" id="ProtNLM"/>
    </source>
</evidence>
<dbReference type="Pfam" id="PF10474">
    <property type="entry name" value="Syndetin_C"/>
    <property type="match status" value="1"/>
</dbReference>
<proteinExistence type="predicted"/>
<keyword evidence="2" id="KW-0653">Protein transport</keyword>
<evidence type="ECO:0000256" key="1">
    <source>
        <dbReference type="ARBA" id="ARBA00022448"/>
    </source>
</evidence>
<dbReference type="AlphaFoldDB" id="A0A7M5XDF7"/>
<evidence type="ECO:0000259" key="6">
    <source>
        <dbReference type="Pfam" id="PF10474"/>
    </source>
</evidence>
<dbReference type="OrthoDB" id="10263345at2759"/>
<dbReference type="GO" id="GO:0015031">
    <property type="term" value="P:protein transport"/>
    <property type="evidence" value="ECO:0007669"/>
    <property type="project" value="UniProtKB-KW"/>
</dbReference>
<dbReference type="GO" id="GO:0032456">
    <property type="term" value="P:endocytic recycling"/>
    <property type="evidence" value="ECO:0007669"/>
    <property type="project" value="InterPro"/>
</dbReference>
<dbReference type="GO" id="GO:0005829">
    <property type="term" value="C:cytosol"/>
    <property type="evidence" value="ECO:0007669"/>
    <property type="project" value="GOC"/>
</dbReference>
<dbReference type="Pfam" id="PF10475">
    <property type="entry name" value="Vps54_N"/>
    <property type="match status" value="1"/>
</dbReference>
<evidence type="ECO:0000259" key="7">
    <source>
        <dbReference type="Pfam" id="PF10475"/>
    </source>
</evidence>
<evidence type="ECO:0000256" key="2">
    <source>
        <dbReference type="ARBA" id="ARBA00022927"/>
    </source>
</evidence>
<evidence type="ECO:0000256" key="3">
    <source>
        <dbReference type="ARBA" id="ARBA00023054"/>
    </source>
</evidence>
<name>A0A7M5XDF7_9CNID</name>
<evidence type="ECO:0000256" key="4">
    <source>
        <dbReference type="SAM" id="Coils"/>
    </source>
</evidence>
<evidence type="ECO:0000256" key="5">
    <source>
        <dbReference type="SAM" id="MobiDB-lite"/>
    </source>
</evidence>
<evidence type="ECO:0000313" key="9">
    <source>
        <dbReference type="Proteomes" id="UP000594262"/>
    </source>
</evidence>
<feature type="domain" description="Vacuolar protein sorting-associated protein 54 N-terminal" evidence="7">
    <location>
        <begin position="55"/>
        <end position="338"/>
    </location>
</feature>
<dbReference type="Proteomes" id="UP000594262">
    <property type="component" value="Unplaced"/>
</dbReference>
<keyword evidence="3 4" id="KW-0175">Coiled coil</keyword>
<dbReference type="PANTHER" id="PTHR13258">
    <property type="entry name" value="SYNDETIN"/>
    <property type="match status" value="1"/>
</dbReference>
<dbReference type="InterPro" id="IPR019514">
    <property type="entry name" value="Syndetin_C"/>
</dbReference>
<dbReference type="InterPro" id="IPR019515">
    <property type="entry name" value="VPS54_N"/>
</dbReference>
<dbReference type="InterPro" id="IPR040047">
    <property type="entry name" value="VPS50"/>
</dbReference>
<keyword evidence="1" id="KW-0813">Transport</keyword>
<accession>A0A7M5XDF7</accession>
<evidence type="ECO:0000313" key="8">
    <source>
        <dbReference type="EnsemblMetazoa" id="CLYHEMP021538.1"/>
    </source>
</evidence>
<dbReference type="GO" id="GO:1990745">
    <property type="term" value="C:EARP complex"/>
    <property type="evidence" value="ECO:0007669"/>
    <property type="project" value="InterPro"/>
</dbReference>
<keyword evidence="9" id="KW-1185">Reference proteome</keyword>
<dbReference type="PANTHER" id="PTHR13258:SF0">
    <property type="entry name" value="SYNDETIN"/>
    <property type="match status" value="1"/>
</dbReference>
<dbReference type="GO" id="GO:0042147">
    <property type="term" value="P:retrograde transport, endosome to Golgi"/>
    <property type="evidence" value="ECO:0007669"/>
    <property type="project" value="InterPro"/>
</dbReference>
<organism evidence="8 9">
    <name type="scientific">Clytia hemisphaerica</name>
    <dbReference type="NCBI Taxonomy" id="252671"/>
    <lineage>
        <taxon>Eukaryota</taxon>
        <taxon>Metazoa</taxon>
        <taxon>Cnidaria</taxon>
        <taxon>Hydrozoa</taxon>
        <taxon>Hydroidolina</taxon>
        <taxon>Leptothecata</taxon>
        <taxon>Obeliida</taxon>
        <taxon>Clytiidae</taxon>
        <taxon>Clytia</taxon>
    </lineage>
</organism>
<sequence length="927" mass="108050">MLKGKFKSLLGKESDEINPGHIDISEATKATNDFVQQEEVVREFENDPTPDTDIIDTIESTYFSDMDFDSSLHELQKLPEELSEEDLDKYRNNLRRQLQAVSKQLSQKILDNQRAYVQGLDRVMELESNLQKATKTCKDGRRKLAQAEEAISVNALQLLSKNRRKVLLENLLKSLRFIKTLQQTDLRLKELLQEQNYASAIQLCLECQQAAITFHQYHCISELSSNLQEILEQIEEQLDNALSKVCRVFSKESYGKIQEAYALLGKTQIAMDQLQMHFVNTINTVAQSSLAEAVSIEDNIQFSNICSKIPFEKFIPCLLELSKRFWCIMFNYKHIMQWHEEKRSKENESESESDSLFGDEYIKCKLDQGIERIWQDVQQKIKVFVLSANFAYFKYDDFIRVLDIINRLICVGEDFSKNKSETLQESIQMQTINYFKAYHKVTLEELKMFLENEAWQLCPVKSSFKIHHLQEFCFMKTQLLTRSASNDDILSDRKGFFEQSEFTYEKTPFHNLHAADKEAEDAKKYDYFDDEDDDDDDEDDIPDELKQDFVDENTGEDVQPRRRSQRKGSTFSENTLIVTNTTLNVLRSFGKYMQMMSVLKPIAFDVVLCMSQLFDYYMYSVFTFFACRQDSHTEDCLSKLDEGKLKICLQRIHSTINSNEVSPPSLSMMVDLNEVENMHGFNYRIIGVESLSFLASQLRLIYKNLESLIPINKRAFLSQFYSQTVDVASDLRLPVFQMVGKKVIPYDKILQKMLQVRWDPKEIMSQHNSYVDALVQEYQNLQNRINQMKNMVPVPKSSAQNLWKSVLKKSNRIFVEGFSSAKKCSNEGRALMLLDFQQFLMKVDKITNVKPVPDREYVENYIKAFYLSEAILEQWLSEHQEYTPKQLNNLVTCGTASHIGKKMRQKLLGLLDELESKHKPNTQHDNR</sequence>